<keyword evidence="10" id="KW-0418">Kinase</keyword>
<keyword evidence="14 15" id="KW-0472">Membrane</keyword>
<dbReference type="PANTHER" id="PTHR45528">
    <property type="entry name" value="SENSOR HISTIDINE KINASE CPXA"/>
    <property type="match status" value="1"/>
</dbReference>
<dbReference type="CDD" id="cd00082">
    <property type="entry name" value="HisKA"/>
    <property type="match status" value="1"/>
</dbReference>
<evidence type="ECO:0000256" key="10">
    <source>
        <dbReference type="ARBA" id="ARBA00022777"/>
    </source>
</evidence>
<dbReference type="InterPro" id="IPR003661">
    <property type="entry name" value="HisK_dim/P_dom"/>
</dbReference>
<dbReference type="Gene3D" id="3.30.565.10">
    <property type="entry name" value="Histidine kinase-like ATPase, C-terminal domain"/>
    <property type="match status" value="1"/>
</dbReference>
<comment type="catalytic activity">
    <reaction evidence="1">
        <text>ATP + protein L-histidine = ADP + protein N-phospho-L-histidine.</text>
        <dbReference type="EC" id="2.7.13.3"/>
    </reaction>
</comment>
<dbReference type="SUPFAM" id="SSF158472">
    <property type="entry name" value="HAMP domain-like"/>
    <property type="match status" value="1"/>
</dbReference>
<dbReference type="PANTHER" id="PTHR45528:SF12">
    <property type="entry name" value="SENSOR HISTIDINE KINASE ARSS"/>
    <property type="match status" value="1"/>
</dbReference>
<protein>
    <recommendedName>
        <fullName evidence="4">Signal transduction histidine-protein kinase ArlS</fullName>
        <ecNumber evidence="3">2.7.13.3</ecNumber>
    </recommendedName>
</protein>
<keyword evidence="6" id="KW-0597">Phosphoprotein</keyword>
<dbReference type="GO" id="GO:0005886">
    <property type="term" value="C:plasma membrane"/>
    <property type="evidence" value="ECO:0007669"/>
    <property type="project" value="UniProtKB-SubCell"/>
</dbReference>
<comment type="subcellular location">
    <subcellularLocation>
        <location evidence="2">Cell membrane</location>
        <topology evidence="2">Multi-pass membrane protein</topology>
    </subcellularLocation>
</comment>
<keyword evidence="19" id="KW-1185">Reference proteome</keyword>
<evidence type="ECO:0000256" key="4">
    <source>
        <dbReference type="ARBA" id="ARBA00015735"/>
    </source>
</evidence>
<dbReference type="PROSITE" id="PS50885">
    <property type="entry name" value="HAMP"/>
    <property type="match status" value="1"/>
</dbReference>
<keyword evidence="13" id="KW-0902">Two-component regulatory system</keyword>
<sequence>MWSSLFIVTLFLAYAGTQYLILNQWTMKQEQQTIQKSVDEIKLYFQDKSISDMPSTKSFLTKLNQKNQMIRILDHHGIPILTVTEDFEEKWVTPVTVKEEKIERKWHVEDHFLLARSPLKSGDFTGTLEIAINLENFEKLNKLMISVMAIGGLIGVVLCFLGGIILARQFVKPITALSETIDKIKHHGLTERVVFAENGDELSRLSQMFNEMMDRLELSFHQQKQFVEDASHELRTPIAIIEGHLAMLNRWGKNDPVVLDESLNASLQELNRLKTFSQELLALTRAEGLSASNHPEMEPAQPYEIVNQIVGDFQMLYPNFEFELQLQPLKSICLLLPADHWKQIVMIILDNAVKYSTDKKIIELEASQMENNRVQLRIRDYGIGIPSEEIGHVFDRFYRVDKARTRLAGGSGLGLAIAKRLIETYEGQIEMASTENEGSVVTLTMPYIRRKL</sequence>
<evidence type="ECO:0000256" key="6">
    <source>
        <dbReference type="ARBA" id="ARBA00022553"/>
    </source>
</evidence>
<keyword evidence="8 15" id="KW-0812">Transmembrane</keyword>
<dbReference type="InterPro" id="IPR041610">
    <property type="entry name" value="ArlS_N"/>
</dbReference>
<feature type="domain" description="Histidine kinase" evidence="16">
    <location>
        <begin position="229"/>
        <end position="449"/>
    </location>
</feature>
<dbReference type="FunFam" id="1.10.287.130:FF:000001">
    <property type="entry name" value="Two-component sensor histidine kinase"/>
    <property type="match status" value="1"/>
</dbReference>
<dbReference type="CDD" id="cd06225">
    <property type="entry name" value="HAMP"/>
    <property type="match status" value="1"/>
</dbReference>
<organism evidence="18 19">
    <name type="scientific">Paenibacillus baekrokdamisoli</name>
    <dbReference type="NCBI Taxonomy" id="1712516"/>
    <lineage>
        <taxon>Bacteria</taxon>
        <taxon>Bacillati</taxon>
        <taxon>Bacillota</taxon>
        <taxon>Bacilli</taxon>
        <taxon>Bacillales</taxon>
        <taxon>Paenibacillaceae</taxon>
        <taxon>Paenibacillus</taxon>
    </lineage>
</organism>
<dbReference type="InterPro" id="IPR036097">
    <property type="entry name" value="HisK_dim/P_sf"/>
</dbReference>
<evidence type="ECO:0000256" key="12">
    <source>
        <dbReference type="ARBA" id="ARBA00022989"/>
    </source>
</evidence>
<keyword evidence="12 15" id="KW-1133">Transmembrane helix</keyword>
<dbReference type="Pfam" id="PF02518">
    <property type="entry name" value="HATPase_c"/>
    <property type="match status" value="1"/>
</dbReference>
<dbReference type="InterPro" id="IPR036890">
    <property type="entry name" value="HATPase_C_sf"/>
</dbReference>
<dbReference type="EMBL" id="AP019308">
    <property type="protein sequence ID" value="BBH20774.1"/>
    <property type="molecule type" value="Genomic_DNA"/>
</dbReference>
<dbReference type="InterPro" id="IPR003594">
    <property type="entry name" value="HATPase_dom"/>
</dbReference>
<evidence type="ECO:0000256" key="5">
    <source>
        <dbReference type="ARBA" id="ARBA00022475"/>
    </source>
</evidence>
<dbReference type="SMART" id="SM00388">
    <property type="entry name" value="HisKA"/>
    <property type="match status" value="1"/>
</dbReference>
<dbReference type="GO" id="GO:0000155">
    <property type="term" value="F:phosphorelay sensor kinase activity"/>
    <property type="evidence" value="ECO:0007669"/>
    <property type="project" value="InterPro"/>
</dbReference>
<dbReference type="SMART" id="SM00304">
    <property type="entry name" value="HAMP"/>
    <property type="match status" value="1"/>
</dbReference>
<evidence type="ECO:0000313" key="19">
    <source>
        <dbReference type="Proteomes" id="UP000275368"/>
    </source>
</evidence>
<keyword evidence="9" id="KW-0547">Nucleotide-binding</keyword>
<keyword evidence="11" id="KW-0067">ATP-binding</keyword>
<dbReference type="PRINTS" id="PR00344">
    <property type="entry name" value="BCTRLSENSOR"/>
</dbReference>
<evidence type="ECO:0000256" key="8">
    <source>
        <dbReference type="ARBA" id="ARBA00022692"/>
    </source>
</evidence>
<dbReference type="Pfam" id="PF00672">
    <property type="entry name" value="HAMP"/>
    <property type="match status" value="1"/>
</dbReference>
<keyword evidence="7" id="KW-0808">Transferase</keyword>
<evidence type="ECO:0000313" key="18">
    <source>
        <dbReference type="EMBL" id="BBH20774.1"/>
    </source>
</evidence>
<dbReference type="Gene3D" id="1.10.287.130">
    <property type="match status" value="1"/>
</dbReference>
<dbReference type="CDD" id="cd00075">
    <property type="entry name" value="HATPase"/>
    <property type="match status" value="1"/>
</dbReference>
<proteinExistence type="predicted"/>
<dbReference type="InterPro" id="IPR050398">
    <property type="entry name" value="HssS/ArlS-like"/>
</dbReference>
<evidence type="ECO:0000256" key="3">
    <source>
        <dbReference type="ARBA" id="ARBA00012438"/>
    </source>
</evidence>
<evidence type="ECO:0000256" key="2">
    <source>
        <dbReference type="ARBA" id="ARBA00004651"/>
    </source>
</evidence>
<dbReference type="Pfam" id="PF18719">
    <property type="entry name" value="ArlS_N"/>
    <property type="match status" value="1"/>
</dbReference>
<evidence type="ECO:0000256" key="9">
    <source>
        <dbReference type="ARBA" id="ARBA00022741"/>
    </source>
</evidence>
<dbReference type="FunFam" id="3.30.565.10:FF:000006">
    <property type="entry name" value="Sensor histidine kinase WalK"/>
    <property type="match status" value="1"/>
</dbReference>
<gene>
    <name evidence="18" type="ORF">Back11_21190</name>
</gene>
<dbReference type="SUPFAM" id="SSF47384">
    <property type="entry name" value="Homodimeric domain of signal transducing histidine kinase"/>
    <property type="match status" value="1"/>
</dbReference>
<evidence type="ECO:0000259" key="16">
    <source>
        <dbReference type="PROSITE" id="PS50109"/>
    </source>
</evidence>
<evidence type="ECO:0000256" key="13">
    <source>
        <dbReference type="ARBA" id="ARBA00023012"/>
    </source>
</evidence>
<dbReference type="KEGG" id="pbk:Back11_21190"/>
<evidence type="ECO:0000259" key="17">
    <source>
        <dbReference type="PROSITE" id="PS50885"/>
    </source>
</evidence>
<keyword evidence="5" id="KW-1003">Cell membrane</keyword>
<dbReference type="GO" id="GO:0005524">
    <property type="term" value="F:ATP binding"/>
    <property type="evidence" value="ECO:0007669"/>
    <property type="project" value="UniProtKB-KW"/>
</dbReference>
<evidence type="ECO:0000256" key="7">
    <source>
        <dbReference type="ARBA" id="ARBA00022679"/>
    </source>
</evidence>
<dbReference type="EC" id="2.7.13.3" evidence="3"/>
<evidence type="ECO:0000256" key="14">
    <source>
        <dbReference type="ARBA" id="ARBA00023136"/>
    </source>
</evidence>
<dbReference type="InterPro" id="IPR005467">
    <property type="entry name" value="His_kinase_dom"/>
</dbReference>
<dbReference type="AlphaFoldDB" id="A0A3G9JBV8"/>
<dbReference type="SUPFAM" id="SSF55874">
    <property type="entry name" value="ATPase domain of HSP90 chaperone/DNA topoisomerase II/histidine kinase"/>
    <property type="match status" value="1"/>
</dbReference>
<dbReference type="Gene3D" id="6.10.340.10">
    <property type="match status" value="1"/>
</dbReference>
<dbReference type="Proteomes" id="UP000275368">
    <property type="component" value="Chromosome"/>
</dbReference>
<name>A0A3G9JBV8_9BACL</name>
<evidence type="ECO:0000256" key="15">
    <source>
        <dbReference type="SAM" id="Phobius"/>
    </source>
</evidence>
<accession>A0A3G9JBV8</accession>
<dbReference type="PROSITE" id="PS50109">
    <property type="entry name" value="HIS_KIN"/>
    <property type="match status" value="1"/>
</dbReference>
<dbReference type="InterPro" id="IPR004358">
    <property type="entry name" value="Sig_transdc_His_kin-like_C"/>
</dbReference>
<feature type="domain" description="HAMP" evidence="17">
    <location>
        <begin position="168"/>
        <end position="221"/>
    </location>
</feature>
<evidence type="ECO:0000256" key="11">
    <source>
        <dbReference type="ARBA" id="ARBA00022840"/>
    </source>
</evidence>
<dbReference type="Pfam" id="PF00512">
    <property type="entry name" value="HisKA"/>
    <property type="match status" value="1"/>
</dbReference>
<feature type="transmembrane region" description="Helical" evidence="15">
    <location>
        <begin position="143"/>
        <end position="167"/>
    </location>
</feature>
<dbReference type="InterPro" id="IPR003660">
    <property type="entry name" value="HAMP_dom"/>
</dbReference>
<evidence type="ECO:0000256" key="1">
    <source>
        <dbReference type="ARBA" id="ARBA00000085"/>
    </source>
</evidence>
<dbReference type="SMART" id="SM00387">
    <property type="entry name" value="HATPase_c"/>
    <property type="match status" value="1"/>
</dbReference>
<reference evidence="18 19" key="1">
    <citation type="submission" date="2018-11" db="EMBL/GenBank/DDBJ databases">
        <title>Complete genome sequence of Paenibacillus baekrokdamisoli strain KCTC 33723.</title>
        <authorList>
            <person name="Kang S.W."/>
            <person name="Lee K.C."/>
            <person name="Kim K.K."/>
            <person name="Kim J.S."/>
            <person name="Kim D.S."/>
            <person name="Ko S.H."/>
            <person name="Yang S.H."/>
            <person name="Lee J.S."/>
        </authorList>
    </citation>
    <scope>NUCLEOTIDE SEQUENCE [LARGE SCALE GENOMIC DNA]</scope>
    <source>
        <strain evidence="18 19">KCTC 33723</strain>
    </source>
</reference>